<dbReference type="Pfam" id="PF00665">
    <property type="entry name" value="rve"/>
    <property type="match status" value="1"/>
</dbReference>
<dbReference type="PANTHER" id="PTHR37984:SF5">
    <property type="entry name" value="PROTEIN NYNRIN-LIKE"/>
    <property type="match status" value="1"/>
</dbReference>
<dbReference type="SUPFAM" id="SSF53098">
    <property type="entry name" value="Ribonuclease H-like"/>
    <property type="match status" value="1"/>
</dbReference>
<evidence type="ECO:0000313" key="2">
    <source>
        <dbReference type="EMBL" id="ORD95627.1"/>
    </source>
</evidence>
<comment type="caution">
    <text evidence="2">The sequence shown here is derived from an EMBL/GenBank/DDBJ whole genome shotgun (WGS) entry which is preliminary data.</text>
</comment>
<dbReference type="GO" id="GO:0015074">
    <property type="term" value="P:DNA integration"/>
    <property type="evidence" value="ECO:0007669"/>
    <property type="project" value="InterPro"/>
</dbReference>
<dbReference type="InterPro" id="IPR001584">
    <property type="entry name" value="Integrase_cat-core"/>
</dbReference>
<dbReference type="InterPro" id="IPR036397">
    <property type="entry name" value="RNaseH_sf"/>
</dbReference>
<dbReference type="GO" id="GO:0003676">
    <property type="term" value="F:nucleic acid binding"/>
    <property type="evidence" value="ECO:0007669"/>
    <property type="project" value="InterPro"/>
</dbReference>
<dbReference type="GO" id="GO:0005634">
    <property type="term" value="C:nucleus"/>
    <property type="evidence" value="ECO:0007669"/>
    <property type="project" value="UniProtKB-ARBA"/>
</dbReference>
<evidence type="ECO:0000313" key="3">
    <source>
        <dbReference type="Proteomes" id="UP000192356"/>
    </source>
</evidence>
<dbReference type="AlphaFoldDB" id="A0A1X0Q7C5"/>
<accession>A0A1X0Q7C5</accession>
<dbReference type="InterPro" id="IPR012337">
    <property type="entry name" value="RNaseH-like_sf"/>
</dbReference>
<keyword evidence="3" id="KW-1185">Reference proteome</keyword>
<dbReference type="OrthoDB" id="5592268at2759"/>
<dbReference type="PROSITE" id="PS50994">
    <property type="entry name" value="INTEGRASE"/>
    <property type="match status" value="1"/>
</dbReference>
<dbReference type="EMBL" id="LVKB01000236">
    <property type="protein sequence ID" value="ORD95627.1"/>
    <property type="molecule type" value="Genomic_DNA"/>
</dbReference>
<sequence>MDVKEFIRKCDICIRNKKYVLKAIIFRTENLMYPFYRVGIDTVGPIVGSSNGFKYILVCTDYYSRYTITRPVKNKSAKTVANFLIDDVITKHGPPRVIQSDRGLEFLNEVVSEVCCILSIRRSVTAGYNPKCNGLVERSNGLICIRITKMIRNNLMNWEQYVPLATYAYNISPMKRLKFSPFEILFNRTPVLINSDTMSNLVKIKSEGFIDYKMRRDEHKNEMDAVVSDARNKELNREDQIKASNDEFGVNDLVLVKIPKVHQRKLMETWDGPCNVVRVCGKGGYEVADLEGKTRIVNRKDLQRAEQYFDKDEWLSHEEGKVLGEPTLVANLCLCHCDTSETSVSENNIKRKLFK</sequence>
<protein>
    <submittedName>
        <fullName evidence="2">POL4</fullName>
    </submittedName>
</protein>
<dbReference type="PANTHER" id="PTHR37984">
    <property type="entry name" value="PROTEIN CBG26694"/>
    <property type="match status" value="1"/>
</dbReference>
<dbReference type="InterPro" id="IPR050951">
    <property type="entry name" value="Retrovirus_Pol_polyprotein"/>
</dbReference>
<gene>
    <name evidence="2" type="primary">POL4</name>
    <name evidence="2" type="ORF">HERIO_2346</name>
</gene>
<name>A0A1X0Q7C5_9MICR</name>
<evidence type="ECO:0000259" key="1">
    <source>
        <dbReference type="PROSITE" id="PS50994"/>
    </source>
</evidence>
<dbReference type="FunFam" id="3.30.420.10:FF:000032">
    <property type="entry name" value="Retrovirus-related Pol polyprotein from transposon 297-like Protein"/>
    <property type="match status" value="1"/>
</dbReference>
<organism evidence="2 3">
    <name type="scientific">Hepatospora eriocheir</name>
    <dbReference type="NCBI Taxonomy" id="1081669"/>
    <lineage>
        <taxon>Eukaryota</taxon>
        <taxon>Fungi</taxon>
        <taxon>Fungi incertae sedis</taxon>
        <taxon>Microsporidia</taxon>
        <taxon>Hepatosporidae</taxon>
        <taxon>Hepatospora</taxon>
    </lineage>
</organism>
<dbReference type="VEuPathDB" id="MicrosporidiaDB:HERIO_2346"/>
<dbReference type="VEuPathDB" id="MicrosporidiaDB:A0H76_793"/>
<feature type="domain" description="Integrase catalytic" evidence="1">
    <location>
        <begin position="30"/>
        <end position="189"/>
    </location>
</feature>
<proteinExistence type="predicted"/>
<dbReference type="Gene3D" id="3.30.420.10">
    <property type="entry name" value="Ribonuclease H-like superfamily/Ribonuclease H"/>
    <property type="match status" value="1"/>
</dbReference>
<dbReference type="Proteomes" id="UP000192356">
    <property type="component" value="Unassembled WGS sequence"/>
</dbReference>
<reference evidence="2 3" key="1">
    <citation type="journal article" date="2017" name="Environ. Microbiol.">
        <title>Decay of the glycolytic pathway and adaptation to intranuclear parasitism within Enterocytozoonidae microsporidia.</title>
        <authorList>
            <person name="Wiredu Boakye D."/>
            <person name="Jaroenlak P."/>
            <person name="Prachumwat A."/>
            <person name="Williams T.A."/>
            <person name="Bateman K.S."/>
            <person name="Itsathitphaisarn O."/>
            <person name="Sritunyalucksana K."/>
            <person name="Paszkiewicz K.H."/>
            <person name="Moore K.A."/>
            <person name="Stentiford G.D."/>
            <person name="Williams B.A."/>
        </authorList>
    </citation>
    <scope>NUCLEOTIDE SEQUENCE [LARGE SCALE GENOMIC DNA]</scope>
    <source>
        <strain evidence="2 3">GB1</strain>
    </source>
</reference>